<evidence type="ECO:0000313" key="3">
    <source>
        <dbReference type="Proteomes" id="UP000507222"/>
    </source>
</evidence>
<name>A0A6J5V9G5_PRUAR</name>
<feature type="domain" description="KIB1-4 beta-propeller" evidence="1">
    <location>
        <begin position="8"/>
        <end position="100"/>
    </location>
</feature>
<accession>A0A6J5V9G5</accession>
<protein>
    <recommendedName>
        <fullName evidence="1">KIB1-4 beta-propeller domain-containing protein</fullName>
    </recommendedName>
</protein>
<evidence type="ECO:0000259" key="1">
    <source>
        <dbReference type="Pfam" id="PF03478"/>
    </source>
</evidence>
<dbReference type="Pfam" id="PF03478">
    <property type="entry name" value="Beta-prop_KIB1-4"/>
    <property type="match status" value="1"/>
</dbReference>
<dbReference type="EMBL" id="CAEKDK010000006">
    <property type="protein sequence ID" value="CAB4284861.1"/>
    <property type="molecule type" value="Genomic_DNA"/>
</dbReference>
<dbReference type="Proteomes" id="UP000507222">
    <property type="component" value="Unassembled WGS sequence"/>
</dbReference>
<evidence type="ECO:0000313" key="2">
    <source>
        <dbReference type="EMBL" id="CAB4284861.1"/>
    </source>
</evidence>
<dbReference type="AlphaFoldDB" id="A0A6J5V9G5"/>
<gene>
    <name evidence="2" type="ORF">CURHAP_LOCUS40505</name>
</gene>
<reference evidence="2 3" key="1">
    <citation type="submission" date="2020-05" db="EMBL/GenBank/DDBJ databases">
        <authorList>
            <person name="Campoy J."/>
            <person name="Schneeberger K."/>
            <person name="Spophaly S."/>
        </authorList>
    </citation>
    <scope>NUCLEOTIDE SEQUENCE [LARGE SCALE GENOMIC DNA]</scope>
    <source>
        <strain evidence="2">PruArmRojPasFocal</strain>
    </source>
</reference>
<proteinExistence type="predicted"/>
<organism evidence="2 3">
    <name type="scientific">Prunus armeniaca</name>
    <name type="common">Apricot</name>
    <name type="synonym">Armeniaca vulgaris</name>
    <dbReference type="NCBI Taxonomy" id="36596"/>
    <lineage>
        <taxon>Eukaryota</taxon>
        <taxon>Viridiplantae</taxon>
        <taxon>Streptophyta</taxon>
        <taxon>Embryophyta</taxon>
        <taxon>Tracheophyta</taxon>
        <taxon>Spermatophyta</taxon>
        <taxon>Magnoliopsida</taxon>
        <taxon>eudicotyledons</taxon>
        <taxon>Gunneridae</taxon>
        <taxon>Pentapetalae</taxon>
        <taxon>rosids</taxon>
        <taxon>fabids</taxon>
        <taxon>Rosales</taxon>
        <taxon>Rosaceae</taxon>
        <taxon>Amygdaloideae</taxon>
        <taxon>Amygdaleae</taxon>
        <taxon>Prunus</taxon>
    </lineage>
</organism>
<dbReference type="InterPro" id="IPR005174">
    <property type="entry name" value="KIB1-4_b-propeller"/>
</dbReference>
<sequence>MRIVVPKVPMEPTMCASVDQSPYLVESQGALVVLRLRQCFSSTTKFRAFNVPLEEGFHGSDLLQENSILFLGCHNASFSIRCSNKKNFQCVGNSICFTVDFCECLALTRKTWTPVLLIIIWKTGKSCPAWVNASM</sequence>